<dbReference type="Proteomes" id="UP001589798">
    <property type="component" value="Unassembled WGS sequence"/>
</dbReference>
<organism evidence="2 3">
    <name type="scientific">Novosphingobium soli</name>
    <dbReference type="NCBI Taxonomy" id="574956"/>
    <lineage>
        <taxon>Bacteria</taxon>
        <taxon>Pseudomonadati</taxon>
        <taxon>Pseudomonadota</taxon>
        <taxon>Alphaproteobacteria</taxon>
        <taxon>Sphingomonadales</taxon>
        <taxon>Sphingomonadaceae</taxon>
        <taxon>Novosphingobium</taxon>
    </lineage>
</organism>
<comment type="caution">
    <text evidence="2">The sequence shown here is derived from an EMBL/GenBank/DDBJ whole genome shotgun (WGS) entry which is preliminary data.</text>
</comment>
<accession>A0ABV6CVG4</accession>
<reference evidence="2 3" key="1">
    <citation type="submission" date="2024-09" db="EMBL/GenBank/DDBJ databases">
        <authorList>
            <person name="Sun Q."/>
            <person name="Mori K."/>
        </authorList>
    </citation>
    <scope>NUCLEOTIDE SEQUENCE [LARGE SCALE GENOMIC DNA]</scope>
    <source>
        <strain evidence="2 3">CCM 7706</strain>
    </source>
</reference>
<evidence type="ECO:0000313" key="3">
    <source>
        <dbReference type="Proteomes" id="UP001589798"/>
    </source>
</evidence>
<keyword evidence="3" id="KW-1185">Reference proteome</keyword>
<name>A0ABV6CVG4_9SPHN</name>
<dbReference type="EMBL" id="JBHLWK010000013">
    <property type="protein sequence ID" value="MFC0204717.1"/>
    <property type="molecule type" value="Genomic_DNA"/>
</dbReference>
<dbReference type="InterPro" id="IPR010093">
    <property type="entry name" value="SinI_DNA-bd"/>
</dbReference>
<gene>
    <name evidence="2" type="ORF">ACFFJC_10575</name>
</gene>
<dbReference type="RefSeq" id="WP_379487477.1">
    <property type="nucleotide sequence ID" value="NZ_JBHLWK010000013.1"/>
</dbReference>
<evidence type="ECO:0000313" key="2">
    <source>
        <dbReference type="EMBL" id="MFC0204717.1"/>
    </source>
</evidence>
<protein>
    <submittedName>
        <fullName evidence="2">Helix-turn-helix domain-containing protein</fullName>
    </submittedName>
</protein>
<sequence length="65" mass="7077">MKDDLLHGAQAAADFLGITRNLVYKLADKGEIPVIRKGGAMFFRKSELEKSFSSSSDLGGMGDER</sequence>
<evidence type="ECO:0000259" key="1">
    <source>
        <dbReference type="Pfam" id="PF12728"/>
    </source>
</evidence>
<dbReference type="NCBIfam" id="TIGR01764">
    <property type="entry name" value="excise"/>
    <property type="match status" value="1"/>
</dbReference>
<feature type="domain" description="Helix-turn-helix" evidence="1">
    <location>
        <begin position="10"/>
        <end position="50"/>
    </location>
</feature>
<proteinExistence type="predicted"/>
<dbReference type="InterPro" id="IPR041657">
    <property type="entry name" value="HTH_17"/>
</dbReference>
<dbReference type="Pfam" id="PF12728">
    <property type="entry name" value="HTH_17"/>
    <property type="match status" value="1"/>
</dbReference>